<dbReference type="Pfam" id="PF00753">
    <property type="entry name" value="Lactamase_B"/>
    <property type="match status" value="1"/>
</dbReference>
<keyword evidence="4" id="KW-0862">Zinc</keyword>
<dbReference type="EMBL" id="QWIV01000014">
    <property type="protein sequence ID" value="RMZ59068.1"/>
    <property type="molecule type" value="Genomic_DNA"/>
</dbReference>
<evidence type="ECO:0000259" key="6">
    <source>
        <dbReference type="SMART" id="SM00849"/>
    </source>
</evidence>
<evidence type="ECO:0000313" key="7">
    <source>
        <dbReference type="EMBL" id="RMZ59068.1"/>
    </source>
</evidence>
<feature type="transmembrane region" description="Helical" evidence="5">
    <location>
        <begin position="12"/>
        <end position="29"/>
    </location>
</feature>
<dbReference type="Proteomes" id="UP000267524">
    <property type="component" value="Unassembled WGS sequence"/>
</dbReference>
<keyword evidence="5" id="KW-0472">Membrane</keyword>
<name>A0A3M7L8J4_9FLAO</name>
<evidence type="ECO:0000256" key="3">
    <source>
        <dbReference type="ARBA" id="ARBA00022801"/>
    </source>
</evidence>
<keyword evidence="2" id="KW-0479">Metal-binding</keyword>
<accession>A0A3M7L8J4</accession>
<dbReference type="SUPFAM" id="SSF56281">
    <property type="entry name" value="Metallo-hydrolase/oxidoreductase"/>
    <property type="match status" value="1"/>
</dbReference>
<dbReference type="PANTHER" id="PTHR42978:SF6">
    <property type="entry name" value="QUORUM-QUENCHING LACTONASE YTNP-RELATED"/>
    <property type="match status" value="1"/>
</dbReference>
<keyword evidence="5" id="KW-1133">Transmembrane helix</keyword>
<comment type="similarity">
    <text evidence="1">Belongs to the metallo-beta-lactamase superfamily.</text>
</comment>
<organism evidence="7 8">
    <name type="scientific">Chryseobacterium nematophagum</name>
    <dbReference type="NCBI Taxonomy" id="2305228"/>
    <lineage>
        <taxon>Bacteria</taxon>
        <taxon>Pseudomonadati</taxon>
        <taxon>Bacteroidota</taxon>
        <taxon>Flavobacteriia</taxon>
        <taxon>Flavobacteriales</taxon>
        <taxon>Weeksellaceae</taxon>
        <taxon>Chryseobacterium group</taxon>
        <taxon>Chryseobacterium</taxon>
    </lineage>
</organism>
<keyword evidence="3 7" id="KW-0378">Hydrolase</keyword>
<sequence length="324" mass="36741">MYNKKYQTKRTQIMRIFIINIFLLCSSYMQGQMNYKILFGKFEVTALLDGTISLDVENILYNQEKGEATKLLQQSFIKNPVEISINAYLIKTGSKIILIDTGAGELFGGKLSGKIVESLKSAGYTPSQITDVLLTHIHGDHSGGLTVQGKRIFENATIHVNKSELEYWMSEKNKQNADVHAVSNNPKTFQNAINILSPYIKAEKIKTFDSDREILPGINTALVAGHTPGHTAYFLENGKEKMIFWGDLVHVGSVQFMDPLMEDHFDVSLDKGKKKRFEFYEKAAQEKYLIAANHISFPGFGHLRFECEQYIWIPIPYSIEGRVE</sequence>
<keyword evidence="8" id="KW-1185">Reference proteome</keyword>
<dbReference type="AlphaFoldDB" id="A0A3M7L8J4"/>
<dbReference type="Gene3D" id="3.60.15.10">
    <property type="entry name" value="Ribonuclease Z/Hydroxyacylglutathione hydrolase-like"/>
    <property type="match status" value="1"/>
</dbReference>
<dbReference type="SMART" id="SM00849">
    <property type="entry name" value="Lactamase_B"/>
    <property type="match status" value="1"/>
</dbReference>
<feature type="domain" description="Metallo-beta-lactamase" evidence="6">
    <location>
        <begin position="84"/>
        <end position="294"/>
    </location>
</feature>
<protein>
    <submittedName>
        <fullName evidence="7">MBL fold metallo-hydrolase</fullName>
    </submittedName>
</protein>
<dbReference type="InterPro" id="IPR036866">
    <property type="entry name" value="RibonucZ/Hydroxyglut_hydro"/>
</dbReference>
<dbReference type="GO" id="GO:0046872">
    <property type="term" value="F:metal ion binding"/>
    <property type="evidence" value="ECO:0007669"/>
    <property type="project" value="UniProtKB-KW"/>
</dbReference>
<evidence type="ECO:0000256" key="5">
    <source>
        <dbReference type="SAM" id="Phobius"/>
    </source>
</evidence>
<dbReference type="InterPro" id="IPR001279">
    <property type="entry name" value="Metallo-B-lactamas"/>
</dbReference>
<dbReference type="CDD" id="cd07720">
    <property type="entry name" value="OPHC2-like_MBL-fold"/>
    <property type="match status" value="1"/>
</dbReference>
<comment type="caution">
    <text evidence="7">The sequence shown here is derived from an EMBL/GenBank/DDBJ whole genome shotgun (WGS) entry which is preliminary data.</text>
</comment>
<evidence type="ECO:0000256" key="4">
    <source>
        <dbReference type="ARBA" id="ARBA00022833"/>
    </source>
</evidence>
<evidence type="ECO:0000256" key="2">
    <source>
        <dbReference type="ARBA" id="ARBA00022723"/>
    </source>
</evidence>
<evidence type="ECO:0000256" key="1">
    <source>
        <dbReference type="ARBA" id="ARBA00007749"/>
    </source>
</evidence>
<dbReference type="PANTHER" id="PTHR42978">
    <property type="entry name" value="QUORUM-QUENCHING LACTONASE YTNP-RELATED-RELATED"/>
    <property type="match status" value="1"/>
</dbReference>
<dbReference type="GO" id="GO:0016787">
    <property type="term" value="F:hydrolase activity"/>
    <property type="evidence" value="ECO:0007669"/>
    <property type="project" value="UniProtKB-KW"/>
</dbReference>
<keyword evidence="5" id="KW-0812">Transmembrane</keyword>
<proteinExistence type="inferred from homology"/>
<reference evidence="7 8" key="1">
    <citation type="submission" date="2018-08" db="EMBL/GenBank/DDBJ databases">
        <title>Chryseobacterium nematophagum: a novel matrix digesting pathogen of nematodes.</title>
        <authorList>
            <person name="Page A."/>
            <person name="Roberts M."/>
            <person name="Felix M.-A."/>
            <person name="Weir W."/>
        </authorList>
    </citation>
    <scope>NUCLEOTIDE SEQUENCE [LARGE SCALE GENOMIC DNA]</scope>
    <source>
        <strain evidence="7 8">JUb275</strain>
    </source>
</reference>
<gene>
    <name evidence="7" type="ORF">D1632_16035</name>
</gene>
<evidence type="ECO:0000313" key="8">
    <source>
        <dbReference type="Proteomes" id="UP000267524"/>
    </source>
</evidence>
<dbReference type="InterPro" id="IPR051013">
    <property type="entry name" value="MBL_superfamily_lactonases"/>
</dbReference>